<dbReference type="InterPro" id="IPR033716">
    <property type="entry name" value="Nudt17_dom"/>
</dbReference>
<comment type="function">
    <text evidence="4">Acts as a decapping enzyme capable of hydrolyzing monomethylated capped RNAs (in vitro). Hydrolyzes monomethylated capped RNA after alpha and beta phosphates to form N(7)-methyl-GDP. Shows low activity towards unmethylated capped RNA.</text>
</comment>
<evidence type="ECO:0000256" key="5">
    <source>
        <dbReference type="ARBA" id="ARBA00093621"/>
    </source>
</evidence>
<dbReference type="PANTHER" id="PTHR46242:SF1">
    <property type="entry name" value="ZINC FINGER CCHC DOMAIN-CONTAINING PROTEIN 9"/>
    <property type="match status" value="1"/>
</dbReference>
<sequence>MMRQILTYWKSRQSPSPTLANFSESVLNIFSSDKSTDEVMVSCSLKDNCLVISDDAEENHVLLKRPSFCPMKHLDHQMVSQLSPNTTKRGVNVGVAVLLESRDNFVLLTRRVQNLRTFPNVWVPPGGHVELNETLSEAGFREMKEETGISVDHAVNTKILGLWESVFPPNLQTGLPKRHHVVVYLHYQDNRLASEINQTIQLDPAETDRCAWISRCVMKKVIETDTININCSFSKTYEVNSPQTANSKCHFSSDVGMLGAVVQSGTTQMVSDMDHKPLLNKWARSNVKTKISHSASSWNDLKAAKTESGGTSDPQLYAIRKYKRSEHRRIKRTRQREAKKVCFHCRMPGHGMADCPAMKADVEQGVDICFKCGSTEHLANVCTAKVKKGNEFMFAKCFVCGETGHLSRSCPDNPRGLYPDGGGCPICGSVEHFKKDCPDRPVKDDVTVYRLPPKGKHINVDDELSLYEDLKPPVRTVKKPKIVRF</sequence>
<organism evidence="10 11">
    <name type="scientific">Clavelina lepadiformis</name>
    <name type="common">Light-bulb sea squirt</name>
    <name type="synonym">Ascidia lepadiformis</name>
    <dbReference type="NCBI Taxonomy" id="159417"/>
    <lineage>
        <taxon>Eukaryota</taxon>
        <taxon>Metazoa</taxon>
        <taxon>Chordata</taxon>
        <taxon>Tunicata</taxon>
        <taxon>Ascidiacea</taxon>
        <taxon>Aplousobranchia</taxon>
        <taxon>Clavelinidae</taxon>
        <taxon>Clavelina</taxon>
    </lineage>
</organism>
<evidence type="ECO:0000313" key="10">
    <source>
        <dbReference type="EMBL" id="CAK8671336.1"/>
    </source>
</evidence>
<dbReference type="Pfam" id="PF00098">
    <property type="entry name" value="zf-CCHC"/>
    <property type="match status" value="2"/>
</dbReference>
<dbReference type="Gene3D" id="4.10.60.10">
    <property type="entry name" value="Zinc finger, CCHC-type"/>
    <property type="match status" value="2"/>
</dbReference>
<proteinExistence type="predicted"/>
<dbReference type="PROSITE" id="PS51462">
    <property type="entry name" value="NUDIX"/>
    <property type="match status" value="1"/>
</dbReference>
<evidence type="ECO:0000256" key="3">
    <source>
        <dbReference type="ARBA" id="ARBA00093205"/>
    </source>
</evidence>
<evidence type="ECO:0000259" key="9">
    <source>
        <dbReference type="PROSITE" id="PS51462"/>
    </source>
</evidence>
<comment type="catalytic activity">
    <reaction evidence="3">
        <text>a 5'-end (N(7)-methyl 5'-triphosphoguanosine)-ribonucleoside in mRNA + H2O = N(7)-methyl-GDP + a 5'-end phospho-ribonucleoside in mRNA + 2 H(+)</text>
        <dbReference type="Rhea" id="RHEA:67484"/>
        <dbReference type="Rhea" id="RHEA-COMP:15692"/>
        <dbReference type="Rhea" id="RHEA-COMP:17167"/>
        <dbReference type="ChEBI" id="CHEBI:15377"/>
        <dbReference type="ChEBI" id="CHEBI:15378"/>
        <dbReference type="ChEBI" id="CHEBI:63714"/>
        <dbReference type="ChEBI" id="CHEBI:138282"/>
        <dbReference type="ChEBI" id="CHEBI:156461"/>
        <dbReference type="EC" id="3.6.1.62"/>
    </reaction>
</comment>
<dbReference type="SMART" id="SM00343">
    <property type="entry name" value="ZnF_C2HC"/>
    <property type="match status" value="4"/>
</dbReference>
<evidence type="ECO:0000256" key="2">
    <source>
        <dbReference type="ARBA" id="ARBA00026102"/>
    </source>
</evidence>
<dbReference type="EMBL" id="CAWYQH010000001">
    <property type="protein sequence ID" value="CAK8671336.1"/>
    <property type="molecule type" value="Genomic_DNA"/>
</dbReference>
<feature type="domain" description="Nudix hydrolase" evidence="9">
    <location>
        <begin position="88"/>
        <end position="237"/>
    </location>
</feature>
<feature type="domain" description="CCHC-type" evidence="8">
    <location>
        <begin position="396"/>
        <end position="412"/>
    </location>
</feature>
<dbReference type="PRINTS" id="PR00502">
    <property type="entry name" value="NUDIXFAMILY"/>
</dbReference>
<evidence type="ECO:0000256" key="1">
    <source>
        <dbReference type="ARBA" id="ARBA00022801"/>
    </source>
</evidence>
<name>A0ABP0EVB9_CLALP</name>
<dbReference type="Proteomes" id="UP001642483">
    <property type="component" value="Unassembled WGS sequence"/>
</dbReference>
<evidence type="ECO:0000256" key="6">
    <source>
        <dbReference type="ARBA" id="ARBA00093663"/>
    </source>
</evidence>
<dbReference type="InterPro" id="IPR001878">
    <property type="entry name" value="Znf_CCHC"/>
</dbReference>
<dbReference type="CDD" id="cd04694">
    <property type="entry name" value="NUDIX_Nudt17"/>
    <property type="match status" value="1"/>
</dbReference>
<evidence type="ECO:0000313" key="11">
    <source>
        <dbReference type="Proteomes" id="UP001642483"/>
    </source>
</evidence>
<dbReference type="InterPro" id="IPR015797">
    <property type="entry name" value="NUDIX_hydrolase-like_dom_sf"/>
</dbReference>
<evidence type="ECO:0000259" key="8">
    <source>
        <dbReference type="PROSITE" id="PS50158"/>
    </source>
</evidence>
<comment type="caution">
    <text evidence="10">The sequence shown here is derived from an EMBL/GenBank/DDBJ whole genome shotgun (WGS) entry which is preliminary data.</text>
</comment>
<keyword evidence="11" id="KW-1185">Reference proteome</keyword>
<dbReference type="PANTHER" id="PTHR46242">
    <property type="entry name" value="ZINC FINGER CCHC DOMAIN-CONTAINING PROTEIN 9 ZCCHC9"/>
    <property type="match status" value="1"/>
</dbReference>
<dbReference type="Gene3D" id="3.90.79.10">
    <property type="entry name" value="Nucleoside Triphosphate Pyrophosphohydrolase"/>
    <property type="match status" value="1"/>
</dbReference>
<dbReference type="Pfam" id="PF00293">
    <property type="entry name" value="NUDIX"/>
    <property type="match status" value="1"/>
</dbReference>
<dbReference type="SUPFAM" id="SSF57756">
    <property type="entry name" value="Retrovirus zinc finger-like domains"/>
    <property type="match status" value="2"/>
</dbReference>
<accession>A0ABP0EVB9</accession>
<dbReference type="PROSITE" id="PS50158">
    <property type="entry name" value="ZF_CCHC"/>
    <property type="match status" value="2"/>
</dbReference>
<protein>
    <recommendedName>
        <fullName evidence="5">m7GpppN-mRNA hydrolase NUDT17</fullName>
        <ecNumber evidence="2">3.6.1.62</ecNumber>
    </recommendedName>
    <alternativeName>
        <fullName evidence="6">Nucleoside diphosphate-linked moiety X motif 17</fullName>
    </alternativeName>
</protein>
<keyword evidence="7" id="KW-0862">Zinc</keyword>
<evidence type="ECO:0000256" key="4">
    <source>
        <dbReference type="ARBA" id="ARBA00093415"/>
    </source>
</evidence>
<reference evidence="10 11" key="1">
    <citation type="submission" date="2024-02" db="EMBL/GenBank/DDBJ databases">
        <authorList>
            <person name="Daric V."/>
            <person name="Darras S."/>
        </authorList>
    </citation>
    <scope>NUCLEOTIDE SEQUENCE [LARGE SCALE GENOMIC DNA]</scope>
</reference>
<dbReference type="InterPro" id="IPR036875">
    <property type="entry name" value="Znf_CCHC_sf"/>
</dbReference>
<feature type="domain" description="CCHC-type" evidence="8">
    <location>
        <begin position="342"/>
        <end position="356"/>
    </location>
</feature>
<gene>
    <name evidence="10" type="ORF">CVLEPA_LOCUS384</name>
</gene>
<keyword evidence="1" id="KW-0378">Hydrolase</keyword>
<dbReference type="EC" id="3.6.1.62" evidence="2"/>
<dbReference type="SUPFAM" id="SSF55811">
    <property type="entry name" value="Nudix"/>
    <property type="match status" value="1"/>
</dbReference>
<keyword evidence="7" id="KW-0863">Zinc-finger</keyword>
<dbReference type="InterPro" id="IPR042246">
    <property type="entry name" value="ZCCHC9"/>
</dbReference>
<dbReference type="InterPro" id="IPR020476">
    <property type="entry name" value="Nudix_hydrolase"/>
</dbReference>
<dbReference type="InterPro" id="IPR000086">
    <property type="entry name" value="NUDIX_hydrolase_dom"/>
</dbReference>
<keyword evidence="7" id="KW-0479">Metal-binding</keyword>
<evidence type="ECO:0000256" key="7">
    <source>
        <dbReference type="PROSITE-ProRule" id="PRU00047"/>
    </source>
</evidence>